<evidence type="ECO:0000256" key="1">
    <source>
        <dbReference type="ARBA" id="ARBA00005382"/>
    </source>
</evidence>
<dbReference type="Gene3D" id="3.20.20.80">
    <property type="entry name" value="Glycosidases"/>
    <property type="match status" value="1"/>
</dbReference>
<protein>
    <recommendedName>
        <fullName evidence="5">Fibronectin type-III domain-containing protein</fullName>
    </recommendedName>
</protein>
<dbReference type="SUPFAM" id="SSF49265">
    <property type="entry name" value="Fibronectin type III"/>
    <property type="match status" value="1"/>
</dbReference>
<dbReference type="Proteomes" id="UP000500767">
    <property type="component" value="Chromosome"/>
</dbReference>
<dbReference type="InterPro" id="IPR036116">
    <property type="entry name" value="FN3_sf"/>
</dbReference>
<dbReference type="PANTHER" id="PTHR11069">
    <property type="entry name" value="GLUCOSYLCERAMIDASE"/>
    <property type="match status" value="1"/>
</dbReference>
<evidence type="ECO:0000256" key="2">
    <source>
        <dbReference type="ARBA" id="ARBA00022729"/>
    </source>
</evidence>
<dbReference type="InterPro" id="IPR013780">
    <property type="entry name" value="Glyco_hydro_b"/>
</dbReference>
<name>A0A6M8HN76_9PROT</name>
<proteinExistence type="inferred from homology"/>
<dbReference type="InterPro" id="IPR017853">
    <property type="entry name" value="GH"/>
</dbReference>
<dbReference type="EMBL" id="CP053708">
    <property type="protein sequence ID" value="QKE89818.1"/>
    <property type="molecule type" value="Genomic_DNA"/>
</dbReference>
<dbReference type="InterPro" id="IPR013783">
    <property type="entry name" value="Ig-like_fold"/>
</dbReference>
<dbReference type="Gene3D" id="2.10.10.90">
    <property type="match status" value="1"/>
</dbReference>
<evidence type="ECO:0000256" key="4">
    <source>
        <dbReference type="RuleBase" id="RU361188"/>
    </source>
</evidence>
<evidence type="ECO:0000259" key="5">
    <source>
        <dbReference type="PROSITE" id="PS50853"/>
    </source>
</evidence>
<dbReference type="InterPro" id="IPR003961">
    <property type="entry name" value="FN3_dom"/>
</dbReference>
<dbReference type="RefSeq" id="WP_171834805.1">
    <property type="nucleotide sequence ID" value="NZ_CP053708.1"/>
</dbReference>
<comment type="similarity">
    <text evidence="1 4">Belongs to the glycosyl hydrolase 30 family.</text>
</comment>
<dbReference type="GO" id="GO:0016020">
    <property type="term" value="C:membrane"/>
    <property type="evidence" value="ECO:0007669"/>
    <property type="project" value="GOC"/>
</dbReference>
<sequence length="1147" mass="117069">MTEITTAPVASAAISGDVLPLVRMVAGVPTLYEISASELEGTSWNFRGAWTALTSYAFDDVFTFSGSTYLVTTSFVSGASFDASHEALIASAGTAGTNGTNGTNGIGTAGTNGTNGTNGLSLNLRGAWAANTAYNVDDVVTYLGGCYSAPAAFTSATTFNAANWMQIAAPGAQGIQGVAGNSISAVGVVVSTLAAGSQATGSATLTGSTLTLNLALPQGAAGAAGSGGGSGSAALTRGTIVQPALMTTAALTLATLLASTAVPAFGPLLGTPGSQIVVDSSITFQDFLGVGGALTDTAAQNLMLMSPAARLALLTEWFGTNNFAIVRVPMGSSDYTYRPYQTYADNGGAADPNLTSFSIAMDEQWTIPLLLQIQQINPHVRFIFEPWTAMTWLKSSASLTSGSFIVNAANMTTWSQYYVKHYQAMQAYGINPYAYGLGNEPNNNNTGYPCMGWAGADLATFAGTYLGPAFDAAAVEALIWTADVSWGGVSTYAGLSLASTSANPYIDTVACHGYSGQPIQAESTARYYGGKPIVLTEWEATAPEGAQVSVTNMAGTLAVILPRLRFGAMVLWNLMTDESGGPWHGGQLSGANNGPRGLVTFNRSTNALTRNVEHYVFCHLSRNLKPGAKRAKSTSLPGGDVVGATELMNVFFKNKDESVWLYMFNANTVARTVTVVDAITDEATYVTLAPNDIQTLSWGPGSTVAAGTFTAPTAPQNLTMTGATGAVNWAWQAPASTGTGDLGGYILVRSAVTNGESVNLPLVVLPKGTLGYSDATAVIGTTYFGEVYAYGAGGNSPPSNEASASPSAAAATAPPAMTITVTPGNGQNTIVMSVPNNGGSPMQSYQLTSGAQGAETALTTIASTALSITYVHSGLTNLNKVYYNGSSTNGVGTTAAAAEASGTPAAAQTTPTHALVTTGSAAQGASAPASSAQVDTTPVLDLRWYGSLPTYGYSAEQGLLGNYPTAGVNKATASFGMCIWPQTGGGLGLQMYDSAGIAFNFNAADPVGTNVTGTPATMLSVAPVNTPVVWRSYLNMGTSAVTDSFGIVHPASCCQSFYSLDGGNTFTQFGTTRAYTGATTTEQHPAGNAFYISSTAALAGNTFRAQAFNASGGVLVNADFTAAATGVASITDSAGNVFTPISPSSIS</sequence>
<dbReference type="PROSITE" id="PS50853">
    <property type="entry name" value="FN3"/>
    <property type="match status" value="1"/>
</dbReference>
<dbReference type="Pfam" id="PF02055">
    <property type="entry name" value="Glyco_hydro_30"/>
    <property type="match status" value="1"/>
</dbReference>
<accession>A0A6M8HN76</accession>
<feature type="domain" description="Fibronectin type-III" evidence="5">
    <location>
        <begin position="711"/>
        <end position="810"/>
    </location>
</feature>
<dbReference type="Gene3D" id="2.60.40.10">
    <property type="entry name" value="Immunoglobulins"/>
    <property type="match status" value="1"/>
</dbReference>
<evidence type="ECO:0000256" key="3">
    <source>
        <dbReference type="ARBA" id="ARBA00022801"/>
    </source>
</evidence>
<dbReference type="Gene3D" id="2.60.40.1180">
    <property type="entry name" value="Golgi alpha-mannosidase II"/>
    <property type="match status" value="1"/>
</dbReference>
<dbReference type="InterPro" id="IPR033453">
    <property type="entry name" value="Glyco_hydro_30_TIM-barrel"/>
</dbReference>
<organism evidence="6 7">
    <name type="scientific">Lichenicola cladoniae</name>
    <dbReference type="NCBI Taxonomy" id="1484109"/>
    <lineage>
        <taxon>Bacteria</taxon>
        <taxon>Pseudomonadati</taxon>
        <taxon>Pseudomonadota</taxon>
        <taxon>Alphaproteobacteria</taxon>
        <taxon>Acetobacterales</taxon>
        <taxon>Acetobacteraceae</taxon>
        <taxon>Lichenicola</taxon>
    </lineage>
</organism>
<dbReference type="GO" id="GO:0004348">
    <property type="term" value="F:glucosylceramidase activity"/>
    <property type="evidence" value="ECO:0007669"/>
    <property type="project" value="InterPro"/>
</dbReference>
<keyword evidence="3 4" id="KW-0378">Hydrolase</keyword>
<dbReference type="PANTHER" id="PTHR11069:SF23">
    <property type="entry name" value="LYSOSOMAL ACID GLUCOSYLCERAMIDASE"/>
    <property type="match status" value="1"/>
</dbReference>
<evidence type="ECO:0000313" key="6">
    <source>
        <dbReference type="EMBL" id="QKE89818.1"/>
    </source>
</evidence>
<keyword evidence="7" id="KW-1185">Reference proteome</keyword>
<dbReference type="KEGG" id="lck:HN018_06980"/>
<dbReference type="SUPFAM" id="SSF51445">
    <property type="entry name" value="(Trans)glycosidases"/>
    <property type="match status" value="1"/>
</dbReference>
<keyword evidence="4" id="KW-0326">Glycosidase</keyword>
<keyword evidence="2" id="KW-0732">Signal</keyword>
<reference evidence="6 7" key="1">
    <citation type="journal article" date="2014" name="World J. Microbiol. Biotechnol.">
        <title>Biodiversity and physiological characteristics of Antarctic and Arctic lichens-associated bacteria.</title>
        <authorList>
            <person name="Lee Y.M."/>
            <person name="Kim E.H."/>
            <person name="Lee H.K."/>
            <person name="Hong S.G."/>
        </authorList>
    </citation>
    <scope>NUCLEOTIDE SEQUENCE [LARGE SCALE GENOMIC DNA]</scope>
    <source>
        <strain evidence="6 7">PAMC 26569</strain>
    </source>
</reference>
<dbReference type="InterPro" id="IPR001139">
    <property type="entry name" value="Glyco_hydro_30"/>
</dbReference>
<gene>
    <name evidence="6" type="ORF">HN018_06980</name>
</gene>
<dbReference type="GO" id="GO:0006680">
    <property type="term" value="P:glucosylceramide catabolic process"/>
    <property type="evidence" value="ECO:0007669"/>
    <property type="project" value="TreeGrafter"/>
</dbReference>
<dbReference type="AlphaFoldDB" id="A0A6M8HN76"/>
<evidence type="ECO:0000313" key="7">
    <source>
        <dbReference type="Proteomes" id="UP000500767"/>
    </source>
</evidence>